<dbReference type="RefSeq" id="WP_380689974.1">
    <property type="nucleotide sequence ID" value="NZ_JBHRSS010000004.1"/>
</dbReference>
<dbReference type="Proteomes" id="UP001595462">
    <property type="component" value="Unassembled WGS sequence"/>
</dbReference>
<organism evidence="1 2">
    <name type="scientific">Salinisphaera aquimarina</name>
    <dbReference type="NCBI Taxonomy" id="2094031"/>
    <lineage>
        <taxon>Bacteria</taxon>
        <taxon>Pseudomonadati</taxon>
        <taxon>Pseudomonadota</taxon>
        <taxon>Gammaproteobacteria</taxon>
        <taxon>Salinisphaerales</taxon>
        <taxon>Salinisphaeraceae</taxon>
        <taxon>Salinisphaera</taxon>
    </lineage>
</organism>
<accession>A0ABV7EPH2</accession>
<dbReference type="EMBL" id="JBHRSS010000004">
    <property type="protein sequence ID" value="MFC3104647.1"/>
    <property type="molecule type" value="Genomic_DNA"/>
</dbReference>
<name>A0ABV7EPH2_9GAMM</name>
<gene>
    <name evidence="1" type="ORF">ACFOSU_12210</name>
</gene>
<dbReference type="Pfam" id="PF11017">
    <property type="entry name" value="DUF2855"/>
    <property type="match status" value="1"/>
</dbReference>
<dbReference type="InterPro" id="IPR021276">
    <property type="entry name" value="DUF2855"/>
</dbReference>
<reference evidence="2" key="1">
    <citation type="journal article" date="2019" name="Int. J. Syst. Evol. Microbiol.">
        <title>The Global Catalogue of Microorganisms (GCM) 10K type strain sequencing project: providing services to taxonomists for standard genome sequencing and annotation.</title>
        <authorList>
            <consortium name="The Broad Institute Genomics Platform"/>
            <consortium name="The Broad Institute Genome Sequencing Center for Infectious Disease"/>
            <person name="Wu L."/>
            <person name="Ma J."/>
        </authorList>
    </citation>
    <scope>NUCLEOTIDE SEQUENCE [LARGE SCALE GENOMIC DNA]</scope>
    <source>
        <strain evidence="2">KCTC 52640</strain>
    </source>
</reference>
<comment type="caution">
    <text evidence="1">The sequence shown here is derived from an EMBL/GenBank/DDBJ whole genome shotgun (WGS) entry which is preliminary data.</text>
</comment>
<proteinExistence type="predicted"/>
<evidence type="ECO:0000313" key="2">
    <source>
        <dbReference type="Proteomes" id="UP001595462"/>
    </source>
</evidence>
<sequence>MFEFQIRKADIRQHRVIPIDAAADESGLTDGEVLVRVERFAFTANNITYATMADRLGYWQFFPPAGDDADGWGVIPVWGFACVIASRAGDIPVGDRLYGYFPPATCLIMKPVGIKPQRLIDGAAHRSQLPAAYNSYSRVAAEPGYDRAMDDERMLLWPLHITSFFLWDVLQDRQWHGARQVVIVSASSKTSIGLAYALNVDVDAPVAVGVTSASNLDFVENLGLYERTVAYDALTDIDADIPAVIVDMSGNVDVLGHLHAHLGENMRRCINVGLTHGSETGMGEGVIAERSEFFFAPSHIQKRVKEWGADDFGHRTSTFLRDATVATRDWLTLKTIDGLTGLAEVYPEVCAGRIPADQGLIVKL</sequence>
<evidence type="ECO:0000313" key="1">
    <source>
        <dbReference type="EMBL" id="MFC3104647.1"/>
    </source>
</evidence>
<protein>
    <submittedName>
        <fullName evidence="1">DUF2855 family protein</fullName>
    </submittedName>
</protein>
<keyword evidence="2" id="KW-1185">Reference proteome</keyword>